<evidence type="ECO:0000313" key="1">
    <source>
        <dbReference type="EMBL" id="WOZ57499.1"/>
    </source>
</evidence>
<organism evidence="1 2">
    <name type="scientific">Pseudomonas phage vB_PseuGesM_254</name>
    <dbReference type="NCBI Taxonomy" id="3092638"/>
    <lineage>
        <taxon>Viruses</taxon>
        <taxon>Duplodnaviria</taxon>
        <taxon>Heunggongvirae</taxon>
        <taxon>Uroviricota</taxon>
        <taxon>Caudoviricetes</taxon>
        <taxon>Vandenendeviridae</taxon>
        <taxon>Chemalvirus</taxon>
        <taxon>Chemalvirus PseuGes254</taxon>
    </lineage>
</organism>
<accession>A0AAX4G6F7</accession>
<dbReference type="EMBL" id="OR575930">
    <property type="protein sequence ID" value="WOZ57499.1"/>
    <property type="molecule type" value="Genomic_DNA"/>
</dbReference>
<name>A0AAX4G6F7_9CAUD</name>
<evidence type="ECO:0000313" key="2">
    <source>
        <dbReference type="Proteomes" id="UP001305174"/>
    </source>
</evidence>
<protein>
    <submittedName>
        <fullName evidence="1">Holin</fullName>
    </submittedName>
</protein>
<dbReference type="Proteomes" id="UP001305174">
    <property type="component" value="Segment"/>
</dbReference>
<sequence length="73" mass="7702">MFKKKSASFWLGAVAVAFMAAEGVLLLWEPVLPQGMFAGVSTIIGVASKVTQYAVSARNQADLLDDGVINDSV</sequence>
<proteinExistence type="predicted"/>
<reference evidence="2" key="1">
    <citation type="submission" date="2024-05" db="EMBL/GenBank/DDBJ databases">
        <authorList>
            <person name="Tikunov A.Y."/>
            <person name="Morozova V.V."/>
            <person name="Kozlova Y.N."/>
            <person name="Tikunova N.V."/>
            <person name="Babkin I.V."/>
        </authorList>
    </citation>
    <scope>NUCLEOTIDE SEQUENCE [LARGE SCALE GENOMIC DNA]</scope>
</reference>
<keyword evidence="2" id="KW-1185">Reference proteome</keyword>